<dbReference type="AlphaFoldDB" id="A0A9R1W7G8"/>
<protein>
    <submittedName>
        <fullName evidence="1">Uncharacterized protein</fullName>
    </submittedName>
</protein>
<keyword evidence="2" id="KW-1185">Reference proteome</keyword>
<accession>A0A9R1W7G8</accession>
<proteinExistence type="predicted"/>
<comment type="caution">
    <text evidence="1">The sequence shown here is derived from an EMBL/GenBank/DDBJ whole genome shotgun (WGS) entry which is preliminary data.</text>
</comment>
<dbReference type="EMBL" id="NBSK02000003">
    <property type="protein sequence ID" value="KAJ0217556.1"/>
    <property type="molecule type" value="Genomic_DNA"/>
</dbReference>
<name>A0A9R1W7G8_LACSA</name>
<evidence type="ECO:0000313" key="1">
    <source>
        <dbReference type="EMBL" id="KAJ0217556.1"/>
    </source>
</evidence>
<organism evidence="1 2">
    <name type="scientific">Lactuca sativa</name>
    <name type="common">Garden lettuce</name>
    <dbReference type="NCBI Taxonomy" id="4236"/>
    <lineage>
        <taxon>Eukaryota</taxon>
        <taxon>Viridiplantae</taxon>
        <taxon>Streptophyta</taxon>
        <taxon>Embryophyta</taxon>
        <taxon>Tracheophyta</taxon>
        <taxon>Spermatophyta</taxon>
        <taxon>Magnoliopsida</taxon>
        <taxon>eudicotyledons</taxon>
        <taxon>Gunneridae</taxon>
        <taxon>Pentapetalae</taxon>
        <taxon>asterids</taxon>
        <taxon>campanulids</taxon>
        <taxon>Asterales</taxon>
        <taxon>Asteraceae</taxon>
        <taxon>Cichorioideae</taxon>
        <taxon>Cichorieae</taxon>
        <taxon>Lactucinae</taxon>
        <taxon>Lactuca</taxon>
    </lineage>
</organism>
<sequence length="84" mass="9567">MRQNNFCQLHKLLKNVQRNDTKNDLVSAPIVLKLNLVTYWDPGSAERACEDPNPVMDEEEVTIISNLLVVLELLLKDFESTLLG</sequence>
<reference evidence="1 2" key="1">
    <citation type="journal article" date="2017" name="Nat. Commun.">
        <title>Genome assembly with in vitro proximity ligation data and whole-genome triplication in lettuce.</title>
        <authorList>
            <person name="Reyes-Chin-Wo S."/>
            <person name="Wang Z."/>
            <person name="Yang X."/>
            <person name="Kozik A."/>
            <person name="Arikit S."/>
            <person name="Song C."/>
            <person name="Xia L."/>
            <person name="Froenicke L."/>
            <person name="Lavelle D.O."/>
            <person name="Truco M.J."/>
            <person name="Xia R."/>
            <person name="Zhu S."/>
            <person name="Xu C."/>
            <person name="Xu H."/>
            <person name="Xu X."/>
            <person name="Cox K."/>
            <person name="Korf I."/>
            <person name="Meyers B.C."/>
            <person name="Michelmore R.W."/>
        </authorList>
    </citation>
    <scope>NUCLEOTIDE SEQUENCE [LARGE SCALE GENOMIC DNA]</scope>
    <source>
        <strain evidence="2">cv. Salinas</strain>
        <tissue evidence="1">Seedlings</tissue>
    </source>
</reference>
<dbReference type="Proteomes" id="UP000235145">
    <property type="component" value="Unassembled WGS sequence"/>
</dbReference>
<evidence type="ECO:0000313" key="2">
    <source>
        <dbReference type="Proteomes" id="UP000235145"/>
    </source>
</evidence>
<gene>
    <name evidence="1" type="ORF">LSAT_V11C300103520</name>
</gene>